<feature type="signal peptide" evidence="1">
    <location>
        <begin position="1"/>
        <end position="20"/>
    </location>
</feature>
<evidence type="ECO:0000256" key="1">
    <source>
        <dbReference type="SAM" id="SignalP"/>
    </source>
</evidence>
<accession>A0A5C3M9L4</accession>
<organism evidence="2 3">
    <name type="scientific">Crucibulum laeve</name>
    <dbReference type="NCBI Taxonomy" id="68775"/>
    <lineage>
        <taxon>Eukaryota</taxon>
        <taxon>Fungi</taxon>
        <taxon>Dikarya</taxon>
        <taxon>Basidiomycota</taxon>
        <taxon>Agaricomycotina</taxon>
        <taxon>Agaricomycetes</taxon>
        <taxon>Agaricomycetidae</taxon>
        <taxon>Agaricales</taxon>
        <taxon>Agaricineae</taxon>
        <taxon>Nidulariaceae</taxon>
        <taxon>Crucibulum</taxon>
    </lineage>
</organism>
<sequence length="92" mass="10994">MRIFLHICLPFLLPSFHVRPLGIDFIPMHHTSMLPSIDSHDRDVSTTPRFRLHSLTLLHFNRRTLPFLIIRSLFEKPLNRLQITLWSVKSYF</sequence>
<evidence type="ECO:0008006" key="4">
    <source>
        <dbReference type="Google" id="ProtNLM"/>
    </source>
</evidence>
<evidence type="ECO:0000313" key="2">
    <source>
        <dbReference type="EMBL" id="TFK42154.1"/>
    </source>
</evidence>
<protein>
    <recommendedName>
        <fullName evidence="4">Secreted protein</fullName>
    </recommendedName>
</protein>
<name>A0A5C3M9L4_9AGAR</name>
<dbReference type="AlphaFoldDB" id="A0A5C3M9L4"/>
<gene>
    <name evidence="2" type="ORF">BDQ12DRAFT_354264</name>
</gene>
<reference evidence="2 3" key="1">
    <citation type="journal article" date="2019" name="Nat. Ecol. Evol.">
        <title>Megaphylogeny resolves global patterns of mushroom evolution.</title>
        <authorList>
            <person name="Varga T."/>
            <person name="Krizsan K."/>
            <person name="Foldi C."/>
            <person name="Dima B."/>
            <person name="Sanchez-Garcia M."/>
            <person name="Sanchez-Ramirez S."/>
            <person name="Szollosi G.J."/>
            <person name="Szarkandi J.G."/>
            <person name="Papp V."/>
            <person name="Albert L."/>
            <person name="Andreopoulos W."/>
            <person name="Angelini C."/>
            <person name="Antonin V."/>
            <person name="Barry K.W."/>
            <person name="Bougher N.L."/>
            <person name="Buchanan P."/>
            <person name="Buyck B."/>
            <person name="Bense V."/>
            <person name="Catcheside P."/>
            <person name="Chovatia M."/>
            <person name="Cooper J."/>
            <person name="Damon W."/>
            <person name="Desjardin D."/>
            <person name="Finy P."/>
            <person name="Geml J."/>
            <person name="Haridas S."/>
            <person name="Hughes K."/>
            <person name="Justo A."/>
            <person name="Karasinski D."/>
            <person name="Kautmanova I."/>
            <person name="Kiss B."/>
            <person name="Kocsube S."/>
            <person name="Kotiranta H."/>
            <person name="LaButti K.M."/>
            <person name="Lechner B.E."/>
            <person name="Liimatainen K."/>
            <person name="Lipzen A."/>
            <person name="Lukacs Z."/>
            <person name="Mihaltcheva S."/>
            <person name="Morgado L.N."/>
            <person name="Niskanen T."/>
            <person name="Noordeloos M.E."/>
            <person name="Ohm R.A."/>
            <person name="Ortiz-Santana B."/>
            <person name="Ovrebo C."/>
            <person name="Racz N."/>
            <person name="Riley R."/>
            <person name="Savchenko A."/>
            <person name="Shiryaev A."/>
            <person name="Soop K."/>
            <person name="Spirin V."/>
            <person name="Szebenyi C."/>
            <person name="Tomsovsky M."/>
            <person name="Tulloss R.E."/>
            <person name="Uehling J."/>
            <person name="Grigoriev I.V."/>
            <person name="Vagvolgyi C."/>
            <person name="Papp T."/>
            <person name="Martin F.M."/>
            <person name="Miettinen O."/>
            <person name="Hibbett D.S."/>
            <person name="Nagy L.G."/>
        </authorList>
    </citation>
    <scope>NUCLEOTIDE SEQUENCE [LARGE SCALE GENOMIC DNA]</scope>
    <source>
        <strain evidence="2 3">CBS 166.37</strain>
    </source>
</reference>
<evidence type="ECO:0000313" key="3">
    <source>
        <dbReference type="Proteomes" id="UP000308652"/>
    </source>
</evidence>
<proteinExistence type="predicted"/>
<dbReference type="EMBL" id="ML213593">
    <property type="protein sequence ID" value="TFK42154.1"/>
    <property type="molecule type" value="Genomic_DNA"/>
</dbReference>
<feature type="chain" id="PRO_5022969659" description="Secreted protein" evidence="1">
    <location>
        <begin position="21"/>
        <end position="92"/>
    </location>
</feature>
<keyword evidence="1" id="KW-0732">Signal</keyword>
<dbReference type="Proteomes" id="UP000308652">
    <property type="component" value="Unassembled WGS sequence"/>
</dbReference>
<keyword evidence="3" id="KW-1185">Reference proteome</keyword>